<comment type="caution">
    <text evidence="3">The sequence shown here is derived from an EMBL/GenBank/DDBJ whole genome shotgun (WGS) entry which is preliminary data.</text>
</comment>
<feature type="region of interest" description="Disordered" evidence="1">
    <location>
        <begin position="349"/>
        <end position="384"/>
    </location>
</feature>
<organism evidence="3 4">
    <name type="scientific">Streptosporangium longisporum</name>
    <dbReference type="NCBI Taxonomy" id="46187"/>
    <lineage>
        <taxon>Bacteria</taxon>
        <taxon>Bacillati</taxon>
        <taxon>Actinomycetota</taxon>
        <taxon>Actinomycetes</taxon>
        <taxon>Streptosporangiales</taxon>
        <taxon>Streptosporangiaceae</taxon>
        <taxon>Streptosporangium</taxon>
    </lineage>
</organism>
<feature type="transmembrane region" description="Helical" evidence="2">
    <location>
        <begin position="125"/>
        <end position="147"/>
    </location>
</feature>
<keyword evidence="2" id="KW-0472">Membrane</keyword>
<reference evidence="3 4" key="1">
    <citation type="journal article" date="2019" name="Int. J. Syst. Evol. Microbiol.">
        <title>The Global Catalogue of Microorganisms (GCM) 10K type strain sequencing project: providing services to taxonomists for standard genome sequencing and annotation.</title>
        <authorList>
            <consortium name="The Broad Institute Genomics Platform"/>
            <consortium name="The Broad Institute Genome Sequencing Center for Infectious Disease"/>
            <person name="Wu L."/>
            <person name="Ma J."/>
        </authorList>
    </citation>
    <scope>NUCLEOTIDE SEQUENCE [LARGE SCALE GENOMIC DNA]</scope>
    <source>
        <strain evidence="3 4">JCM 3106</strain>
    </source>
</reference>
<evidence type="ECO:0000256" key="2">
    <source>
        <dbReference type="SAM" id="Phobius"/>
    </source>
</evidence>
<evidence type="ECO:0008006" key="5">
    <source>
        <dbReference type="Google" id="ProtNLM"/>
    </source>
</evidence>
<name>A0ABN3XQR9_9ACTN</name>
<protein>
    <recommendedName>
        <fullName evidence="5">DUF998 domain-containing protein</fullName>
    </recommendedName>
</protein>
<keyword evidence="2" id="KW-0812">Transmembrane</keyword>
<feature type="transmembrane region" description="Helical" evidence="2">
    <location>
        <begin position="293"/>
        <end position="315"/>
    </location>
</feature>
<evidence type="ECO:0000256" key="1">
    <source>
        <dbReference type="SAM" id="MobiDB-lite"/>
    </source>
</evidence>
<sequence>MTRNLRIAGALLSIAVTAVGLWWWTTPASYPFGALDRVTVSLSHLFEHDVGGPMTVVAGLAGLVTAFTSGVALKAGAVAQVLFFGVVMSDAGIMSLLGYGMALIGPLALVAVLVMACARRGRARVPALVVLVSLLVLVAGGTLTGLVPFDRLLANLAASFSSYAGRVAWTLADALACALWAVVAVAAFRAGGTPRWARPEAAARWGRPVTIAAALCPLPYALYRLTWLTPWPTDIGAAELAANPGLRMQGLAIGFGALGGSLLTLGLIAGWGEVWPRWVPVLHGRPVPVRLPVTAGGLVAGACCLASPGLTVNAVQWGQPLLLLLWPYPVWGVLLAAAVLAYRLRRGAGTAPEHPAPITRATRATAGPWGTSARSPASSDHRGR</sequence>
<accession>A0ABN3XQR9</accession>
<evidence type="ECO:0000313" key="3">
    <source>
        <dbReference type="EMBL" id="GAA2985506.1"/>
    </source>
</evidence>
<evidence type="ECO:0000313" key="4">
    <source>
        <dbReference type="Proteomes" id="UP001499930"/>
    </source>
</evidence>
<dbReference type="Proteomes" id="UP001499930">
    <property type="component" value="Unassembled WGS sequence"/>
</dbReference>
<feature type="transmembrane region" description="Helical" evidence="2">
    <location>
        <begin position="248"/>
        <end position="272"/>
    </location>
</feature>
<feature type="transmembrane region" description="Helical" evidence="2">
    <location>
        <begin position="99"/>
        <end position="118"/>
    </location>
</feature>
<dbReference type="RefSeq" id="WP_344886821.1">
    <property type="nucleotide sequence ID" value="NZ_BAAAWD010000002.1"/>
</dbReference>
<gene>
    <name evidence="3" type="ORF">GCM10017559_01320</name>
</gene>
<keyword evidence="2" id="KW-1133">Transmembrane helix</keyword>
<dbReference type="EMBL" id="BAAAWD010000002">
    <property type="protein sequence ID" value="GAA2985506.1"/>
    <property type="molecule type" value="Genomic_DNA"/>
</dbReference>
<feature type="transmembrane region" description="Helical" evidence="2">
    <location>
        <begin position="167"/>
        <end position="188"/>
    </location>
</feature>
<feature type="transmembrane region" description="Helical" evidence="2">
    <location>
        <begin position="321"/>
        <end position="342"/>
    </location>
</feature>
<proteinExistence type="predicted"/>
<feature type="transmembrane region" description="Helical" evidence="2">
    <location>
        <begin position="7"/>
        <end position="25"/>
    </location>
</feature>
<keyword evidence="4" id="KW-1185">Reference proteome</keyword>